<keyword evidence="5 9" id="KW-0067">ATP-binding</keyword>
<evidence type="ECO:0000256" key="6">
    <source>
        <dbReference type="ARBA" id="ARBA00022842"/>
    </source>
</evidence>
<keyword evidence="3 9" id="KW-0548">Nucleotidyltransferase</keyword>
<dbReference type="EMBL" id="JBHUHO010000032">
    <property type="protein sequence ID" value="MFD2116874.1"/>
    <property type="molecule type" value="Genomic_DNA"/>
</dbReference>
<dbReference type="InterPro" id="IPR001980">
    <property type="entry name" value="PPAT"/>
</dbReference>
<evidence type="ECO:0000256" key="9">
    <source>
        <dbReference type="HAMAP-Rule" id="MF_00151"/>
    </source>
</evidence>
<dbReference type="CDD" id="cd02163">
    <property type="entry name" value="PPAT"/>
    <property type="match status" value="1"/>
</dbReference>
<keyword evidence="12" id="KW-1185">Reference proteome</keyword>
<accession>A0ABW4YMI8</accession>
<evidence type="ECO:0000256" key="8">
    <source>
        <dbReference type="ARBA" id="ARBA00029346"/>
    </source>
</evidence>
<dbReference type="Proteomes" id="UP001597362">
    <property type="component" value="Unassembled WGS sequence"/>
</dbReference>
<feature type="binding site" evidence="9">
    <location>
        <position position="54"/>
    </location>
    <ligand>
        <name>substrate</name>
    </ligand>
</feature>
<dbReference type="PRINTS" id="PR01020">
    <property type="entry name" value="LPSBIOSNTHSS"/>
</dbReference>
<name>A0ABW4YMI8_9BACL</name>
<protein>
    <recommendedName>
        <fullName evidence="9">Phosphopantetheine adenylyltransferase</fullName>
        <ecNumber evidence="9">2.7.7.3</ecNumber>
    </recommendedName>
    <alternativeName>
        <fullName evidence="9">Dephospho-CoA pyrophosphorylase</fullName>
    </alternativeName>
    <alternativeName>
        <fullName evidence="9">Pantetheine-phosphate adenylyltransferase</fullName>
        <shortName evidence="9">PPAT</shortName>
    </alternativeName>
</protein>
<feature type="binding site" evidence="9">
    <location>
        <position position="30"/>
    </location>
    <ligand>
        <name>ATP</name>
        <dbReference type="ChEBI" id="CHEBI:30616"/>
    </ligand>
</feature>
<dbReference type="GO" id="GO:0004595">
    <property type="term" value="F:pantetheine-phosphate adenylyltransferase activity"/>
    <property type="evidence" value="ECO:0007669"/>
    <property type="project" value="UniProtKB-EC"/>
</dbReference>
<keyword evidence="6 9" id="KW-0460">Magnesium</keyword>
<feature type="binding site" evidence="9">
    <location>
        <position position="111"/>
    </location>
    <ligand>
        <name>ATP</name>
        <dbReference type="ChEBI" id="CHEBI:30616"/>
    </ligand>
</feature>
<comment type="subcellular location">
    <subcellularLocation>
        <location evidence="9">Cytoplasm</location>
    </subcellularLocation>
</comment>
<keyword evidence="2 9" id="KW-0808">Transferase</keyword>
<feature type="domain" description="Cytidyltransferase-like" evidence="10">
    <location>
        <begin position="18"/>
        <end position="146"/>
    </location>
</feature>
<evidence type="ECO:0000256" key="4">
    <source>
        <dbReference type="ARBA" id="ARBA00022741"/>
    </source>
</evidence>
<comment type="similarity">
    <text evidence="9">Belongs to the bacterial CoaD family.</text>
</comment>
<evidence type="ECO:0000313" key="11">
    <source>
        <dbReference type="EMBL" id="MFD2116874.1"/>
    </source>
</evidence>
<evidence type="ECO:0000256" key="5">
    <source>
        <dbReference type="ARBA" id="ARBA00022840"/>
    </source>
</evidence>
<feature type="binding site" evidence="9">
    <location>
        <position position="86"/>
    </location>
    <ligand>
        <name>substrate</name>
    </ligand>
</feature>
<gene>
    <name evidence="9 11" type="primary">coaD</name>
    <name evidence="11" type="ORF">ACFSJH_14190</name>
</gene>
<feature type="site" description="Transition state stabilizer" evidence="9">
    <location>
        <position position="30"/>
    </location>
</feature>
<comment type="pathway">
    <text evidence="9">Cofactor biosynthesis; coenzyme A biosynthesis; CoA from (R)-pantothenate: step 4/5.</text>
</comment>
<dbReference type="InterPro" id="IPR014729">
    <property type="entry name" value="Rossmann-like_a/b/a_fold"/>
</dbReference>
<dbReference type="RefSeq" id="WP_377773480.1">
    <property type="nucleotide sequence ID" value="NZ_JBHUHO010000032.1"/>
</dbReference>
<feature type="binding site" evidence="9">
    <location>
        <begin position="136"/>
        <end position="142"/>
    </location>
    <ligand>
        <name>ATP</name>
        <dbReference type="ChEBI" id="CHEBI:30616"/>
    </ligand>
</feature>
<dbReference type="NCBIfam" id="TIGR01510">
    <property type="entry name" value="coaD_prev_kdtB"/>
    <property type="match status" value="1"/>
</dbReference>
<dbReference type="SUPFAM" id="SSF52374">
    <property type="entry name" value="Nucleotidylyl transferase"/>
    <property type="match status" value="1"/>
</dbReference>
<evidence type="ECO:0000256" key="7">
    <source>
        <dbReference type="ARBA" id="ARBA00022993"/>
    </source>
</evidence>
<dbReference type="NCBIfam" id="TIGR00125">
    <property type="entry name" value="cyt_tran_rel"/>
    <property type="match status" value="1"/>
</dbReference>
<comment type="cofactor">
    <cofactor evidence="9">
        <name>Mg(2+)</name>
        <dbReference type="ChEBI" id="CHEBI:18420"/>
    </cofactor>
</comment>
<dbReference type="PANTHER" id="PTHR21342">
    <property type="entry name" value="PHOSPHOPANTETHEINE ADENYLYLTRANSFERASE"/>
    <property type="match status" value="1"/>
</dbReference>
<feature type="binding site" evidence="9">
    <location>
        <position position="100"/>
    </location>
    <ligand>
        <name>substrate</name>
    </ligand>
</feature>
<dbReference type="HAMAP" id="MF_00151">
    <property type="entry name" value="PPAT_bact"/>
    <property type="match status" value="1"/>
</dbReference>
<evidence type="ECO:0000259" key="10">
    <source>
        <dbReference type="Pfam" id="PF01467"/>
    </source>
</evidence>
<feature type="binding site" evidence="9">
    <location>
        <begin position="22"/>
        <end position="23"/>
    </location>
    <ligand>
        <name>ATP</name>
        <dbReference type="ChEBI" id="CHEBI:30616"/>
    </ligand>
</feature>
<organism evidence="11 12">
    <name type="scientific">Paenibacillus yanchengensis</name>
    <dbReference type="NCBI Taxonomy" id="2035833"/>
    <lineage>
        <taxon>Bacteria</taxon>
        <taxon>Bacillati</taxon>
        <taxon>Bacillota</taxon>
        <taxon>Bacilli</taxon>
        <taxon>Bacillales</taxon>
        <taxon>Paenibacillaceae</taxon>
        <taxon>Paenibacillus</taxon>
    </lineage>
</organism>
<feature type="binding site" evidence="9">
    <location>
        <position position="22"/>
    </location>
    <ligand>
        <name>substrate</name>
    </ligand>
</feature>
<reference evidence="12" key="1">
    <citation type="journal article" date="2019" name="Int. J. Syst. Evol. Microbiol.">
        <title>The Global Catalogue of Microorganisms (GCM) 10K type strain sequencing project: providing services to taxonomists for standard genome sequencing and annotation.</title>
        <authorList>
            <consortium name="The Broad Institute Genomics Platform"/>
            <consortium name="The Broad Institute Genome Sequencing Center for Infectious Disease"/>
            <person name="Wu L."/>
            <person name="Ma J."/>
        </authorList>
    </citation>
    <scope>NUCLEOTIDE SEQUENCE [LARGE SCALE GENOMIC DNA]</scope>
    <source>
        <strain evidence="12">GH52</strain>
    </source>
</reference>
<proteinExistence type="inferred from homology"/>
<dbReference type="Pfam" id="PF01467">
    <property type="entry name" value="CTP_transf_like"/>
    <property type="match status" value="1"/>
</dbReference>
<evidence type="ECO:0000313" key="12">
    <source>
        <dbReference type="Proteomes" id="UP001597362"/>
    </source>
</evidence>
<sequence length="172" mass="19926">MTTSDDYVVEHKKSRVAVYPGSFDPVTYGHLDIIQRSAKQFDRLVVAVLNNTSKNPLFSVEERKEILREVTKPYPNVEVDSFRDLLVRFMKTKNANVIVRGIRSVTDFEYELQLASTNHLLDEEIDTIFIPTSPKFSYLSSSIVKEIAHFDGDVHELVPPYVEMRLKQQYNR</sequence>
<evidence type="ECO:0000256" key="1">
    <source>
        <dbReference type="ARBA" id="ARBA00022490"/>
    </source>
</evidence>
<comment type="caution">
    <text evidence="11">The sequence shown here is derived from an EMBL/GenBank/DDBJ whole genome shotgun (WGS) entry which is preliminary data.</text>
</comment>
<comment type="function">
    <text evidence="9">Reversibly transfers an adenylyl group from ATP to 4'-phosphopantetheine, yielding dephospho-CoA (dPCoA) and pyrophosphate.</text>
</comment>
<evidence type="ECO:0000256" key="3">
    <source>
        <dbReference type="ARBA" id="ARBA00022695"/>
    </source>
</evidence>
<dbReference type="PANTHER" id="PTHR21342:SF1">
    <property type="entry name" value="PHOSPHOPANTETHEINE ADENYLYLTRANSFERASE"/>
    <property type="match status" value="1"/>
</dbReference>
<evidence type="ECO:0000256" key="2">
    <source>
        <dbReference type="ARBA" id="ARBA00022679"/>
    </source>
</evidence>
<comment type="catalytic activity">
    <reaction evidence="8 9">
        <text>(R)-4'-phosphopantetheine + ATP + H(+) = 3'-dephospho-CoA + diphosphate</text>
        <dbReference type="Rhea" id="RHEA:19801"/>
        <dbReference type="ChEBI" id="CHEBI:15378"/>
        <dbReference type="ChEBI" id="CHEBI:30616"/>
        <dbReference type="ChEBI" id="CHEBI:33019"/>
        <dbReference type="ChEBI" id="CHEBI:57328"/>
        <dbReference type="ChEBI" id="CHEBI:61723"/>
        <dbReference type="EC" id="2.7.7.3"/>
    </reaction>
</comment>
<comment type="subunit">
    <text evidence="9">Homohexamer.</text>
</comment>
<keyword evidence="1 9" id="KW-0963">Cytoplasm</keyword>
<keyword evidence="4 9" id="KW-0547">Nucleotide-binding</keyword>
<dbReference type="InterPro" id="IPR004821">
    <property type="entry name" value="Cyt_trans-like"/>
</dbReference>
<dbReference type="EC" id="2.7.7.3" evidence="9"/>
<feature type="binding site" evidence="9">
    <location>
        <begin position="101"/>
        <end position="103"/>
    </location>
    <ligand>
        <name>ATP</name>
        <dbReference type="ChEBI" id="CHEBI:30616"/>
    </ligand>
</feature>
<dbReference type="Gene3D" id="3.40.50.620">
    <property type="entry name" value="HUPs"/>
    <property type="match status" value="1"/>
</dbReference>
<keyword evidence="7 9" id="KW-0173">Coenzyme A biosynthesis</keyword>